<reference evidence="2" key="1">
    <citation type="submission" date="2022-10" db="EMBL/GenBank/DDBJ databases">
        <authorList>
            <person name="Chen Y."/>
            <person name="Dougan E. K."/>
            <person name="Chan C."/>
            <person name="Rhodes N."/>
            <person name="Thang M."/>
        </authorList>
    </citation>
    <scope>NUCLEOTIDE SEQUENCE</scope>
</reference>
<keyword evidence="5" id="KW-1185">Reference proteome</keyword>
<dbReference type="EMBL" id="CAMXCT020003229">
    <property type="protein sequence ID" value="CAL1156595.1"/>
    <property type="molecule type" value="Genomic_DNA"/>
</dbReference>
<dbReference type="EMBL" id="CAMXCT010003229">
    <property type="protein sequence ID" value="CAI4003220.1"/>
    <property type="molecule type" value="Genomic_DNA"/>
</dbReference>
<feature type="compositionally biased region" description="Acidic residues" evidence="1">
    <location>
        <begin position="649"/>
        <end position="719"/>
    </location>
</feature>
<evidence type="ECO:0000313" key="4">
    <source>
        <dbReference type="EMBL" id="CAL4790532.1"/>
    </source>
</evidence>
<organism evidence="2">
    <name type="scientific">Cladocopium goreaui</name>
    <dbReference type="NCBI Taxonomy" id="2562237"/>
    <lineage>
        <taxon>Eukaryota</taxon>
        <taxon>Sar</taxon>
        <taxon>Alveolata</taxon>
        <taxon>Dinophyceae</taxon>
        <taxon>Suessiales</taxon>
        <taxon>Symbiodiniaceae</taxon>
        <taxon>Cladocopium</taxon>
    </lineage>
</organism>
<feature type="compositionally biased region" description="Basic residues" evidence="1">
    <location>
        <begin position="724"/>
        <end position="760"/>
    </location>
</feature>
<dbReference type="AlphaFoldDB" id="A0A9P1GA34"/>
<dbReference type="Proteomes" id="UP001152797">
    <property type="component" value="Unassembled WGS sequence"/>
</dbReference>
<dbReference type="EMBL" id="CAMXCT030003229">
    <property type="protein sequence ID" value="CAL4790532.1"/>
    <property type="molecule type" value="Genomic_DNA"/>
</dbReference>
<protein>
    <submittedName>
        <fullName evidence="4">Glycosyltransferase-like protein LARGE2</fullName>
    </submittedName>
</protein>
<gene>
    <name evidence="2" type="ORF">C1SCF055_LOCUS29107</name>
</gene>
<name>A0A9P1GA34_9DINO</name>
<comment type="caution">
    <text evidence="2">The sequence shown here is derived from an EMBL/GenBank/DDBJ whole genome shotgun (WGS) entry which is preliminary data.</text>
</comment>
<reference evidence="3" key="2">
    <citation type="submission" date="2024-04" db="EMBL/GenBank/DDBJ databases">
        <authorList>
            <person name="Chen Y."/>
            <person name="Shah S."/>
            <person name="Dougan E. K."/>
            <person name="Thang M."/>
            <person name="Chan C."/>
        </authorList>
    </citation>
    <scope>NUCLEOTIDE SEQUENCE [LARGE SCALE GENOMIC DNA]</scope>
</reference>
<proteinExistence type="predicted"/>
<evidence type="ECO:0000313" key="3">
    <source>
        <dbReference type="EMBL" id="CAL1156595.1"/>
    </source>
</evidence>
<evidence type="ECO:0000313" key="5">
    <source>
        <dbReference type="Proteomes" id="UP001152797"/>
    </source>
</evidence>
<evidence type="ECO:0000256" key="1">
    <source>
        <dbReference type="SAM" id="MobiDB-lite"/>
    </source>
</evidence>
<feature type="region of interest" description="Disordered" evidence="1">
    <location>
        <begin position="649"/>
        <end position="765"/>
    </location>
</feature>
<sequence>MFNPDPSVPLRQSSINELGRRYYEEPARFHTRIRVAIAPDWHLSCDPQKAKPVSPPENIMAFLLSIYRDNLEEDKMEKWKRFALAVEFEYIVATSDTDLYFLATNYRQDLKTDKVTESFVETSIALSKRVFSSRKLLDLLLEADETDSETNPFNNHTKLQLILNRAKSARNVEWYDGWKNGHLSPEMLTWRGIYNSLHGKGTCDMFIGQLDLREDYGWSSDLVTEMKSVCQDHGTYRKCLALKCGYANEKKDLTWRAGWPRSAEIFWSFLEDEDDVEMVPQNLPEEAEDEKGTSHLKVPPSILKTKRGQACTTSDESAKLDEETLRKDSKVCGEAGTQPSLRLPPLRENRHNKLFQAALGLRQENGTIRPGDCMLILDGGRDGLQSTLLGAIKPSATAGNMPKWKTTKFLFWDERSIRQKKKRNKGSHVNQLERLFLILPEEAGLVYKKRKHYAGTSHGDCIGPILAPAWDDEKETWSMTYAEKKVLYGAVNRIAVGGKPDEVANDQQKGVRRKDADVEPVAFHSLPSEKVSEIFHEFNISAMLDLSCCDGKTAWEAILQRVAYIGICFTEDHVKFLLRHLETKCWEGMLDPESSIFEPSLLALVQKKPKNRKKSKVNMMFPCHCQSVVHSTAINLIKDDVSSLFWQAAEEEAEEPNEDEDEGEEQEEEDQDDENEDEDEDAGEEQEEEDQDDENEDEDEDEGEQEEEEDEEDEDNDEEPEKRGQKRKAAGKAKAKAKAKGRGKGKKPKAKAKATGRPKVPHCPTVNLKNQVQLLISGALPPF</sequence>
<evidence type="ECO:0000313" key="2">
    <source>
        <dbReference type="EMBL" id="CAI4003220.1"/>
    </source>
</evidence>
<dbReference type="OrthoDB" id="423532at2759"/>
<accession>A0A9P1GA34</accession>